<reference evidence="3" key="1">
    <citation type="submission" date="2017-02" db="UniProtKB">
        <authorList>
            <consortium name="WormBaseParasite"/>
        </authorList>
    </citation>
    <scope>IDENTIFICATION</scope>
</reference>
<protein>
    <submittedName>
        <fullName evidence="3">BRCT domain-containing protein</fullName>
    </submittedName>
</protein>
<feature type="compositionally biased region" description="Basic residues" evidence="1">
    <location>
        <begin position="300"/>
        <end position="314"/>
    </location>
</feature>
<proteinExistence type="predicted"/>
<feature type="region of interest" description="Disordered" evidence="1">
    <location>
        <begin position="110"/>
        <end position="347"/>
    </location>
</feature>
<feature type="compositionally biased region" description="Low complexity" evidence="1">
    <location>
        <begin position="444"/>
        <end position="461"/>
    </location>
</feature>
<dbReference type="STRING" id="131310.A0A0N4ZTZ1"/>
<feature type="region of interest" description="Disordered" evidence="1">
    <location>
        <begin position="378"/>
        <end position="401"/>
    </location>
</feature>
<organism evidence="2 3">
    <name type="scientific">Parastrongyloides trichosuri</name>
    <name type="common">Possum-specific nematode worm</name>
    <dbReference type="NCBI Taxonomy" id="131310"/>
    <lineage>
        <taxon>Eukaryota</taxon>
        <taxon>Metazoa</taxon>
        <taxon>Ecdysozoa</taxon>
        <taxon>Nematoda</taxon>
        <taxon>Chromadorea</taxon>
        <taxon>Rhabditida</taxon>
        <taxon>Tylenchina</taxon>
        <taxon>Panagrolaimomorpha</taxon>
        <taxon>Strongyloidoidea</taxon>
        <taxon>Strongyloididae</taxon>
        <taxon>Parastrongyloides</taxon>
    </lineage>
</organism>
<evidence type="ECO:0000313" key="3">
    <source>
        <dbReference type="WBParaSite" id="PTRK_0001205600.1"/>
    </source>
</evidence>
<feature type="compositionally biased region" description="Basic and acidic residues" evidence="1">
    <location>
        <begin position="315"/>
        <end position="331"/>
    </location>
</feature>
<accession>A0A0N4ZTZ1</accession>
<dbReference type="AlphaFoldDB" id="A0A0N4ZTZ1"/>
<feature type="compositionally biased region" description="Acidic residues" evidence="1">
    <location>
        <begin position="280"/>
        <end position="295"/>
    </location>
</feature>
<feature type="region of interest" description="Disordered" evidence="1">
    <location>
        <begin position="417"/>
        <end position="461"/>
    </location>
</feature>
<sequence length="478" mass="53350">MNNNEEVVITSQENGPVGSTVENVPPAQETAKEDENVESKEVSTPAKEDINTEIVSEDKKEENDVEPVEKVVVTETVKEVIVTETVEETSASGNEKKIVEVVETVTETTTTVVEKEKSSEEELKIDEEPPVPLNCEEEKNLLNNEAKEVNNEKKEDKVDSLEEEQKVDEIMEATKNNESVSETPLDEKEEEDTTTAIRTSSRRKRITAVQEAESTPKSRPRRGVTVKEDVEEEPTPAKRGRKVQKNLKATNDDEEVTEESAKTPSTGRRGRKPASKVQEEVVEDEEEPMEVDDEVEIKTPKKTKGQNKKGGVKRKNNEEPQTEIKKAKADNDAYDIDNIDDHPDISDSFKVERQSNGGAKFLATSNPKRGRFQEIEKAAKERNADSFIENSEEAEDLGEKKSISVLTLSDKKLVSQIDDEKTPKGKTPKTSKVNKTTAKTPKSVAKSTTVKATPKATPAKNKLNLLLKRRMKMGKHLM</sequence>
<feature type="compositionally biased region" description="Basic and acidic residues" evidence="1">
    <location>
        <begin position="136"/>
        <end position="169"/>
    </location>
</feature>
<feature type="compositionally biased region" description="Basic and acidic residues" evidence="1">
    <location>
        <begin position="30"/>
        <end position="62"/>
    </location>
</feature>
<feature type="compositionally biased region" description="Basic and acidic residues" evidence="1">
    <location>
        <begin position="113"/>
        <end position="122"/>
    </location>
</feature>
<dbReference type="WBParaSite" id="PTRK_0001205600.1">
    <property type="protein sequence ID" value="PTRK_0001205600.1"/>
    <property type="gene ID" value="PTRK_0001205600"/>
</dbReference>
<evidence type="ECO:0000313" key="2">
    <source>
        <dbReference type="Proteomes" id="UP000038045"/>
    </source>
</evidence>
<keyword evidence="2" id="KW-1185">Reference proteome</keyword>
<feature type="region of interest" description="Disordered" evidence="1">
    <location>
        <begin position="1"/>
        <end position="67"/>
    </location>
</feature>
<feature type="compositionally biased region" description="Polar residues" evidence="1">
    <location>
        <begin position="1"/>
        <end position="14"/>
    </location>
</feature>
<evidence type="ECO:0000256" key="1">
    <source>
        <dbReference type="SAM" id="MobiDB-lite"/>
    </source>
</evidence>
<dbReference type="Proteomes" id="UP000038045">
    <property type="component" value="Unplaced"/>
</dbReference>
<name>A0A0N4ZTZ1_PARTI</name>